<dbReference type="STRING" id="1218599.LEP1GSC195_0426"/>
<comment type="caution">
    <text evidence="1">The sequence shown here is derived from an EMBL/GenBank/DDBJ whole genome shotgun (WGS) entry which is preliminary data.</text>
</comment>
<proteinExistence type="predicted"/>
<keyword evidence="2" id="KW-1185">Reference proteome</keyword>
<dbReference type="EMBL" id="AOGZ02000001">
    <property type="protein sequence ID" value="EOQ98400.1"/>
    <property type="molecule type" value="Genomic_DNA"/>
</dbReference>
<dbReference type="Proteomes" id="UP000013984">
    <property type="component" value="Unassembled WGS sequence"/>
</dbReference>
<accession>R9AE84</accession>
<gene>
    <name evidence="1" type="ORF">LEP1GSC195_0426</name>
</gene>
<protein>
    <submittedName>
        <fullName evidence="1">Uncharacterized protein</fullName>
    </submittedName>
</protein>
<sequence>MKWKLSRLDRSILTYKKIRFDRIGLIVFEIFFNCVKSFGKKFSILMKMNGSHPRNKITSSLKGTKNHLL</sequence>
<dbReference type="AlphaFoldDB" id="R9AE84"/>
<evidence type="ECO:0000313" key="2">
    <source>
        <dbReference type="Proteomes" id="UP000013984"/>
    </source>
</evidence>
<name>R9AE84_9LEPT</name>
<evidence type="ECO:0000313" key="1">
    <source>
        <dbReference type="EMBL" id="EOQ98400.1"/>
    </source>
</evidence>
<reference evidence="1" key="1">
    <citation type="submission" date="2013-04" db="EMBL/GenBank/DDBJ databases">
        <authorList>
            <person name="Harkins D.M."/>
            <person name="Durkin A.S."/>
            <person name="Brinkac L.M."/>
            <person name="Haft D.H."/>
            <person name="Selengut J.D."/>
            <person name="Sanka R."/>
            <person name="DePew J."/>
            <person name="Purushe J."/>
            <person name="Galloway R.L."/>
            <person name="Vinetz J.M."/>
            <person name="Sutton G.G."/>
            <person name="Nierman W.C."/>
            <person name="Fouts D.E."/>
        </authorList>
    </citation>
    <scope>NUCLEOTIDE SEQUENCE [LARGE SCALE GENOMIC DNA]</scope>
    <source>
        <strain evidence="1">CDC</strain>
    </source>
</reference>
<organism evidence="1 2">
    <name type="scientific">Leptospira wolbachii serovar Codice str. CDC</name>
    <dbReference type="NCBI Taxonomy" id="1218599"/>
    <lineage>
        <taxon>Bacteria</taxon>
        <taxon>Pseudomonadati</taxon>
        <taxon>Spirochaetota</taxon>
        <taxon>Spirochaetia</taxon>
        <taxon>Leptospirales</taxon>
        <taxon>Leptospiraceae</taxon>
        <taxon>Leptospira</taxon>
    </lineage>
</organism>